<dbReference type="GO" id="GO:0019901">
    <property type="term" value="F:protein kinase binding"/>
    <property type="evidence" value="ECO:0007669"/>
    <property type="project" value="InterPro"/>
</dbReference>
<dbReference type="WBParaSite" id="SBAD_0000931901-mRNA-1">
    <property type="protein sequence ID" value="SBAD_0000931901-mRNA-1"/>
    <property type="gene ID" value="SBAD_0000931901"/>
</dbReference>
<dbReference type="Gene3D" id="2.30.29.30">
    <property type="entry name" value="Pleckstrin-homology domain (PH domain)/Phosphotyrosine-binding domain (PTB)"/>
    <property type="match status" value="1"/>
</dbReference>
<feature type="region of interest" description="Disordered" evidence="1">
    <location>
        <begin position="436"/>
        <end position="498"/>
    </location>
</feature>
<name>A0A183IZE5_9BILA</name>
<reference evidence="5" key="1">
    <citation type="submission" date="2016-06" db="UniProtKB">
        <authorList>
            <consortium name="WormBaseParasite"/>
        </authorList>
    </citation>
    <scope>IDENTIFICATION</scope>
</reference>
<feature type="compositionally biased region" description="Polar residues" evidence="1">
    <location>
        <begin position="439"/>
        <end position="458"/>
    </location>
</feature>
<dbReference type="InterPro" id="IPR037746">
    <property type="entry name" value="Dok-7"/>
</dbReference>
<dbReference type="Proteomes" id="UP000270296">
    <property type="component" value="Unassembled WGS sequence"/>
</dbReference>
<dbReference type="SMART" id="SM01244">
    <property type="entry name" value="IRS"/>
    <property type="match status" value="1"/>
</dbReference>
<dbReference type="InterPro" id="IPR002404">
    <property type="entry name" value="IRS_PTB"/>
</dbReference>
<evidence type="ECO:0000313" key="4">
    <source>
        <dbReference type="Proteomes" id="UP000270296"/>
    </source>
</evidence>
<evidence type="ECO:0000313" key="5">
    <source>
        <dbReference type="WBParaSite" id="SBAD_0000931901-mRNA-1"/>
    </source>
</evidence>
<proteinExistence type="predicted"/>
<dbReference type="SUPFAM" id="SSF50729">
    <property type="entry name" value="PH domain-like"/>
    <property type="match status" value="1"/>
</dbReference>
<dbReference type="PANTHER" id="PTHR21636">
    <property type="entry name" value="PROTEIN DOK-7"/>
    <property type="match status" value="1"/>
</dbReference>
<evidence type="ECO:0000313" key="3">
    <source>
        <dbReference type="EMBL" id="VDP20509.1"/>
    </source>
</evidence>
<gene>
    <name evidence="3" type="ORF">SBAD_LOCUS8993</name>
</gene>
<organism evidence="5">
    <name type="scientific">Soboliphyme baturini</name>
    <dbReference type="NCBI Taxonomy" id="241478"/>
    <lineage>
        <taxon>Eukaryota</taxon>
        <taxon>Metazoa</taxon>
        <taxon>Ecdysozoa</taxon>
        <taxon>Nematoda</taxon>
        <taxon>Enoplea</taxon>
        <taxon>Dorylaimia</taxon>
        <taxon>Dioctophymatida</taxon>
        <taxon>Dioctophymatoidea</taxon>
        <taxon>Soboliphymatidae</taxon>
        <taxon>Soboliphyme</taxon>
    </lineage>
</organism>
<evidence type="ECO:0000256" key="1">
    <source>
        <dbReference type="SAM" id="MobiDB-lite"/>
    </source>
</evidence>
<evidence type="ECO:0000259" key="2">
    <source>
        <dbReference type="Pfam" id="PF02174"/>
    </source>
</evidence>
<protein>
    <submittedName>
        <fullName evidence="5">IRS-type PTB domain-containing protein</fullName>
    </submittedName>
</protein>
<dbReference type="Pfam" id="PF02174">
    <property type="entry name" value="IRS"/>
    <property type="match status" value="1"/>
</dbReference>
<accession>A0A183IZE5</accession>
<dbReference type="OrthoDB" id="5915946at2759"/>
<dbReference type="GO" id="GO:0007528">
    <property type="term" value="P:neuromuscular junction development"/>
    <property type="evidence" value="ECO:0007669"/>
    <property type="project" value="TreeGrafter"/>
</dbReference>
<dbReference type="AlphaFoldDB" id="A0A183IZE5"/>
<dbReference type="EMBL" id="UZAM01012187">
    <property type="protein sequence ID" value="VDP20509.1"/>
    <property type="molecule type" value="Genomic_DNA"/>
</dbReference>
<feature type="domain" description="IRS-type PTB" evidence="2">
    <location>
        <begin position="71"/>
        <end position="141"/>
    </location>
</feature>
<feature type="region of interest" description="Disordered" evidence="1">
    <location>
        <begin position="370"/>
        <end position="392"/>
    </location>
</feature>
<keyword evidence="4" id="KW-1185">Reference proteome</keyword>
<dbReference type="PANTHER" id="PTHR21636:SF2">
    <property type="entry name" value="PROTEIN DOK-7"/>
    <property type="match status" value="1"/>
</dbReference>
<dbReference type="InterPro" id="IPR011993">
    <property type="entry name" value="PH-like_dom_sf"/>
</dbReference>
<reference evidence="3 4" key="2">
    <citation type="submission" date="2018-11" db="EMBL/GenBank/DDBJ databases">
        <authorList>
            <consortium name="Pathogen Informatics"/>
        </authorList>
    </citation>
    <scope>NUCLEOTIDE SEQUENCE [LARGE SCALE GENOMIC DNA]</scope>
</reference>
<sequence length="810" mass="89498">MQRVAKRAFASDGMVVKLVHSGFTTLEYHAASVIHKSLIYYFLLKAIRGCQFRAYVVLAPVLSAVKEEQYVRLHLQDERFCLVSDMPPKILAYFATCDLRRYGPLQNKFCFEVGSRALDNSGSYILRSSRCDQIYAYLQLAAHRQLNNTFSCKSGSDNAAGESNIFSKLSSLHKPNSSVVRKCESSASLFHERLMPTFSLCSEKDIGARNGTLPPNDQVALNVVVCCEASRKALITRRGSDFQRRFSHCSSCQSASSSGCGGGGEFKTTLEAIHSQRSKLKPESLLIIGPESWKSSRPRGHHGPLCQMCHNYINQQFVDSLKYYCNVDDVVITVSRRRNRCKACHGSSVGESNAGHSSCGCSRCSSSSGKETDAREVVPPDPHQSSFVAKAEDPLSRRWSSSGFGSIAEDVSETIHEPRKAIIDSTNQRWWHLHPLSDGNMSRWQSSSSMARTLSETEGGNLAKETDHPGSGNGGGERLPLYRTRSNPSLNEKDAGHNSGLIKCQNLSKSASNLDLSKRIPDPASLRRIGIKPLVCSCGEGQRTSERRDRSSDNAEYANDELNERFALRSWDRKSTSLLEPYDTSCSEEEDSVFLESPVSVVKAGEKGVSRKCSKYAAFRRSRLSTRTKERLQNDFKKKITGPYASYDGENSTEAPMVSANDMRLPRALLPGSSSVYLSPRGAAVIGSSCYSTSNDIKTGCSSGYPFTNADCKSSKQGTFSPKNDCHSHLPLPLSAPYDFRKDQRIFNFPSLSYCEIAAAKNFFQKPKTPNKSSYANIPVDGQQPVASRCVQYDHIDELATQAIHKVRPV</sequence>